<gene>
    <name evidence="2" type="ORF">JYA62_04600</name>
</gene>
<comment type="caution">
    <text evidence="2">The sequence shown here is derived from an EMBL/GenBank/DDBJ whole genome shotgun (WGS) entry which is preliminary data.</text>
</comment>
<feature type="signal peptide" evidence="1">
    <location>
        <begin position="1"/>
        <end position="22"/>
    </location>
</feature>
<name>A0ABS2ZXG1_9VIBR</name>
<accession>A0ABS2ZXG1</accession>
<dbReference type="RefSeq" id="WP_206369097.1">
    <property type="nucleotide sequence ID" value="NZ_CAWPTM010000178.1"/>
</dbReference>
<feature type="chain" id="PRO_5045284120" evidence="1">
    <location>
        <begin position="23"/>
        <end position="379"/>
    </location>
</feature>
<keyword evidence="1" id="KW-0732">Signal</keyword>
<evidence type="ECO:0000256" key="1">
    <source>
        <dbReference type="SAM" id="SignalP"/>
    </source>
</evidence>
<proteinExistence type="predicted"/>
<dbReference type="InterPro" id="IPR032811">
    <property type="entry name" value="Put_conjugal_transfer"/>
</dbReference>
<keyword evidence="3" id="KW-1185">Reference proteome</keyword>
<dbReference type="Proteomes" id="UP000779070">
    <property type="component" value="Unassembled WGS sequence"/>
</dbReference>
<dbReference type="Pfam" id="PF13729">
    <property type="entry name" value="TraF_2"/>
    <property type="match status" value="1"/>
</dbReference>
<evidence type="ECO:0000313" key="2">
    <source>
        <dbReference type="EMBL" id="MBN3576947.1"/>
    </source>
</evidence>
<dbReference type="Gene3D" id="2.40.160.60">
    <property type="entry name" value="Outer membrane protein transport protein (OMPP1/FadL/TodX)"/>
    <property type="match status" value="1"/>
</dbReference>
<reference evidence="2 3" key="1">
    <citation type="submission" date="2021-02" db="EMBL/GenBank/DDBJ databases">
        <title>Draft Genome Sequences of 5 Vibrio neptunius Strains Isolated From of Bivalve Hatcheries.</title>
        <authorList>
            <person name="Galvis F."/>
            <person name="Barja J.L."/>
            <person name="Lemos M.L."/>
            <person name="Balado M."/>
        </authorList>
    </citation>
    <scope>NUCLEOTIDE SEQUENCE [LARGE SCALE GENOMIC DNA]</scope>
    <source>
        <strain evidence="2 3">PP-145.98</strain>
    </source>
</reference>
<evidence type="ECO:0000313" key="3">
    <source>
        <dbReference type="Proteomes" id="UP000779070"/>
    </source>
</evidence>
<dbReference type="EMBL" id="JAFHLB010000004">
    <property type="protein sequence ID" value="MBN3576947.1"/>
    <property type="molecule type" value="Genomic_DNA"/>
</dbReference>
<protein>
    <submittedName>
        <fullName evidence="2">Conjugal transfer protein TraF</fullName>
    </submittedName>
</protein>
<organism evidence="2 3">
    <name type="scientific">Vibrio neptunius</name>
    <dbReference type="NCBI Taxonomy" id="170651"/>
    <lineage>
        <taxon>Bacteria</taxon>
        <taxon>Pseudomonadati</taxon>
        <taxon>Pseudomonadota</taxon>
        <taxon>Gammaproteobacteria</taxon>
        <taxon>Vibrionales</taxon>
        <taxon>Vibrionaceae</taxon>
        <taxon>Vibrio</taxon>
    </lineage>
</organism>
<sequence>MKLLIKASLLIVSGLAVLTAQAATVVPDGRGNGMGNAGVTTADYVLAPFYNPALVAVYRDSDSFGILFPGIGARIRDTDKTLETVDDLQDVIKQYEANSSTSGLEAQINSYLDQLSDDKPLGVNGGVIASVALPLDAFSTNLFLRGYADVIAKTDISSDGNTQTRYENSRVDMIAFGYSEFGVAIAKRVSISGQDVSLGISPKFQTLRTYKQALTVENFDLSDYDQSETKENAFNLDLGAVWFYHQFRAGIAIKDLFSQELQTLDISGVSTYKLDTQATVSGAYALDYFVATVDWDLTKQERFTDQNDDTQFLRFGIEGNAMGWAQLRLGYEIDLEDTLDNSITAGVGVSPGDLVSLDLAGSYAGDNQYGVSGNLSFTF</sequence>